<proteinExistence type="predicted"/>
<protein>
    <submittedName>
        <fullName evidence="1">Uncharacterized protein</fullName>
    </submittedName>
</protein>
<dbReference type="AlphaFoldDB" id="A0A0D1YFL6"/>
<dbReference type="Proteomes" id="UP000053259">
    <property type="component" value="Unassembled WGS sequence"/>
</dbReference>
<reference evidence="1 2" key="1">
    <citation type="submission" date="2015-01" db="EMBL/GenBank/DDBJ databases">
        <title>The Genome Sequence of Ochroconis gallopava CBS43764.</title>
        <authorList>
            <consortium name="The Broad Institute Genomics Platform"/>
            <person name="Cuomo C."/>
            <person name="de Hoog S."/>
            <person name="Gorbushina A."/>
            <person name="Stielow B."/>
            <person name="Teixiera M."/>
            <person name="Abouelleil A."/>
            <person name="Chapman S.B."/>
            <person name="Priest M."/>
            <person name="Young S.K."/>
            <person name="Wortman J."/>
            <person name="Nusbaum C."/>
            <person name="Birren B."/>
        </authorList>
    </citation>
    <scope>NUCLEOTIDE SEQUENCE [LARGE SCALE GENOMIC DNA]</scope>
    <source>
        <strain evidence="1 2">CBS 43764</strain>
    </source>
</reference>
<sequence length="93" mass="10367">MRAECMFRREDIVGDFIQFDVSTCATVPFGQWEGGSADKEYGICTPQFRFGISPQFAQRQNLTSSDTSSTLFAFRDPFPPTLSLLIPVNSTMG</sequence>
<name>A0A0D1YFL6_9PEZI</name>
<dbReference type="HOGENOM" id="CLU_2401355_0_0_1"/>
<evidence type="ECO:0000313" key="1">
    <source>
        <dbReference type="EMBL" id="KIV99516.1"/>
    </source>
</evidence>
<gene>
    <name evidence="1" type="ORF">PV09_08822</name>
</gene>
<dbReference type="EMBL" id="KN847576">
    <property type="protein sequence ID" value="KIV99516.1"/>
    <property type="molecule type" value="Genomic_DNA"/>
</dbReference>
<organism evidence="1 2">
    <name type="scientific">Verruconis gallopava</name>
    <dbReference type="NCBI Taxonomy" id="253628"/>
    <lineage>
        <taxon>Eukaryota</taxon>
        <taxon>Fungi</taxon>
        <taxon>Dikarya</taxon>
        <taxon>Ascomycota</taxon>
        <taxon>Pezizomycotina</taxon>
        <taxon>Dothideomycetes</taxon>
        <taxon>Pleosporomycetidae</taxon>
        <taxon>Venturiales</taxon>
        <taxon>Sympoventuriaceae</taxon>
        <taxon>Verruconis</taxon>
    </lineage>
</organism>
<evidence type="ECO:0000313" key="2">
    <source>
        <dbReference type="Proteomes" id="UP000053259"/>
    </source>
</evidence>
<dbReference type="GeneID" id="27316795"/>
<dbReference type="InParanoid" id="A0A0D1YFL6"/>
<keyword evidence="2" id="KW-1185">Reference proteome</keyword>
<dbReference type="RefSeq" id="XP_016209386.1">
    <property type="nucleotide sequence ID" value="XM_016362778.1"/>
</dbReference>
<accession>A0A0D1YFL6</accession>
<dbReference type="VEuPathDB" id="FungiDB:PV09_08822"/>